<dbReference type="InterPro" id="IPR036236">
    <property type="entry name" value="Znf_C2H2_sf"/>
</dbReference>
<evidence type="ECO:0000313" key="9">
    <source>
        <dbReference type="EMBL" id="KYN19552.1"/>
    </source>
</evidence>
<dbReference type="AlphaFoldDB" id="A0A195E3P9"/>
<name>A0A195E3P9_9HYME</name>
<evidence type="ECO:0000256" key="6">
    <source>
        <dbReference type="ARBA" id="ARBA00023242"/>
    </source>
</evidence>
<dbReference type="GO" id="GO:0000981">
    <property type="term" value="F:DNA-binding transcription factor activity, RNA polymerase II-specific"/>
    <property type="evidence" value="ECO:0007669"/>
    <property type="project" value="TreeGrafter"/>
</dbReference>
<feature type="domain" description="C2H2-type" evidence="8">
    <location>
        <begin position="417"/>
        <end position="444"/>
    </location>
</feature>
<evidence type="ECO:0000256" key="7">
    <source>
        <dbReference type="PROSITE-ProRule" id="PRU00042"/>
    </source>
</evidence>
<feature type="domain" description="C2H2-type" evidence="8">
    <location>
        <begin position="446"/>
        <end position="474"/>
    </location>
</feature>
<protein>
    <recommendedName>
        <fullName evidence="8">C2H2-type domain-containing protein</fullName>
    </recommendedName>
</protein>
<evidence type="ECO:0000256" key="2">
    <source>
        <dbReference type="ARBA" id="ARBA00022723"/>
    </source>
</evidence>
<evidence type="ECO:0000256" key="3">
    <source>
        <dbReference type="ARBA" id="ARBA00022737"/>
    </source>
</evidence>
<dbReference type="Gene3D" id="3.30.160.60">
    <property type="entry name" value="Classic Zinc Finger"/>
    <property type="match status" value="5"/>
</dbReference>
<dbReference type="GO" id="GO:0005634">
    <property type="term" value="C:nucleus"/>
    <property type="evidence" value="ECO:0007669"/>
    <property type="project" value="UniProtKB-SubCell"/>
</dbReference>
<evidence type="ECO:0000256" key="5">
    <source>
        <dbReference type="ARBA" id="ARBA00022833"/>
    </source>
</evidence>
<organism evidence="9 10">
    <name type="scientific">Trachymyrmex cornetzi</name>
    <dbReference type="NCBI Taxonomy" id="471704"/>
    <lineage>
        <taxon>Eukaryota</taxon>
        <taxon>Metazoa</taxon>
        <taxon>Ecdysozoa</taxon>
        <taxon>Arthropoda</taxon>
        <taxon>Hexapoda</taxon>
        <taxon>Insecta</taxon>
        <taxon>Pterygota</taxon>
        <taxon>Neoptera</taxon>
        <taxon>Endopterygota</taxon>
        <taxon>Hymenoptera</taxon>
        <taxon>Apocrita</taxon>
        <taxon>Aculeata</taxon>
        <taxon>Formicoidea</taxon>
        <taxon>Formicidae</taxon>
        <taxon>Myrmicinae</taxon>
        <taxon>Trachymyrmex</taxon>
    </lineage>
</organism>
<sequence length="646" mass="76055">MILPRNMQQRIYLPMMSIKDLTLWMGKQRGDITFPYRCERCGKGYQHRGTLLRHTRHECGKEPQFKCPYCPHRTKQRGNLYQHIRTNHPGKSVFSSSIYQGKIPYNFNCAEFDPKTSELKFPSYLDKKPGLFECPNCGKYYRWLRNMRSHLKIECGKDPKECCPYCSHRTKYKSSLHKHIQRMHPETVSRECPLVVWVEDYQAFDTNTTNRSSDDHTYVDRLRFRQVAGRFKCSKCAKSYRWKHHLVEHIKASCGQEKAECCPYCSYKSNRKYSPANWTIPTLPSTSRIAMFSRRLRSMSSSQGIIIGGKGPRKYLCNDCSRTFALKASLLRHKAYECNKDRQSQDEYDNKARKSKKKHVCIKCNRVYAFFTSLWRHQKYECGVEPKFICPICKGLVYGFQKPQDAISTSLTPLTPLTCPQCGRTYKMKRNLKTHMKFECGGQRNFLCHLCPSKYTQNISLRRHLLQRHNLYMPPKFSVPKHFYESFHPPDNPAVYDRKAHVTPTKIARVRTNARNSSNDEDQALQCSACGKRYSLKHNLARHVRFECGGQRRFSCHLCPNKYTQNVSLRRHLTHHHNVVMPVKKRYNNPRKMFLEVPLEPLCLSKMWTRLHDALQSAQTYEMGVRRETLFPVRLLLQKFHPENEP</sequence>
<keyword evidence="2" id="KW-0479">Metal-binding</keyword>
<feature type="domain" description="C2H2-type" evidence="8">
    <location>
        <begin position="36"/>
        <end position="63"/>
    </location>
</feature>
<dbReference type="Proteomes" id="UP000078492">
    <property type="component" value="Unassembled WGS sequence"/>
</dbReference>
<dbReference type="Pfam" id="PF00096">
    <property type="entry name" value="zf-C2H2"/>
    <property type="match status" value="2"/>
</dbReference>
<dbReference type="SUPFAM" id="SSF57667">
    <property type="entry name" value="beta-beta-alpha zinc fingers"/>
    <property type="match status" value="4"/>
</dbReference>
<gene>
    <name evidence="9" type="ORF">ALC57_08028</name>
</gene>
<feature type="domain" description="C2H2-type" evidence="8">
    <location>
        <begin position="315"/>
        <end position="342"/>
    </location>
</feature>
<evidence type="ECO:0000256" key="4">
    <source>
        <dbReference type="ARBA" id="ARBA00022771"/>
    </source>
</evidence>
<dbReference type="PROSITE" id="PS00028">
    <property type="entry name" value="ZINC_FINGER_C2H2_1"/>
    <property type="match status" value="2"/>
</dbReference>
<feature type="domain" description="C2H2-type" evidence="8">
    <location>
        <begin position="65"/>
        <end position="93"/>
    </location>
</feature>
<reference evidence="9 10" key="1">
    <citation type="submission" date="2015-09" db="EMBL/GenBank/DDBJ databases">
        <title>Trachymyrmex cornetzi WGS genome.</title>
        <authorList>
            <person name="Nygaard S."/>
            <person name="Hu H."/>
            <person name="Boomsma J."/>
            <person name="Zhang G."/>
        </authorList>
    </citation>
    <scope>NUCLEOTIDE SEQUENCE [LARGE SCALE GENOMIC DNA]</scope>
    <source>
        <strain evidence="9">Tcor2-1</strain>
        <tissue evidence="9">Whole body</tissue>
    </source>
</reference>
<proteinExistence type="predicted"/>
<keyword evidence="4 7" id="KW-0863">Zinc-finger</keyword>
<dbReference type="EMBL" id="KQ979701">
    <property type="protein sequence ID" value="KYN19552.1"/>
    <property type="molecule type" value="Genomic_DNA"/>
</dbReference>
<feature type="domain" description="C2H2-type" evidence="8">
    <location>
        <begin position="359"/>
        <end position="386"/>
    </location>
</feature>
<keyword evidence="6" id="KW-0539">Nucleus</keyword>
<feature type="domain" description="C2H2-type" evidence="8">
    <location>
        <begin position="231"/>
        <end position="258"/>
    </location>
</feature>
<feature type="domain" description="C2H2-type" evidence="8">
    <location>
        <begin position="554"/>
        <end position="582"/>
    </location>
</feature>
<dbReference type="InterPro" id="IPR013087">
    <property type="entry name" value="Znf_C2H2_type"/>
</dbReference>
<evidence type="ECO:0000256" key="1">
    <source>
        <dbReference type="ARBA" id="ARBA00004123"/>
    </source>
</evidence>
<dbReference type="PANTHER" id="PTHR24394">
    <property type="entry name" value="ZINC FINGER PROTEIN"/>
    <property type="match status" value="1"/>
</dbReference>
<evidence type="ECO:0000313" key="10">
    <source>
        <dbReference type="Proteomes" id="UP000078492"/>
    </source>
</evidence>
<accession>A0A195E3P9</accession>
<dbReference type="STRING" id="471704.A0A195E3P9"/>
<feature type="domain" description="C2H2-type" evidence="8">
    <location>
        <begin position="132"/>
        <end position="159"/>
    </location>
</feature>
<comment type="subcellular location">
    <subcellularLocation>
        <location evidence="1">Nucleus</location>
    </subcellularLocation>
</comment>
<keyword evidence="5" id="KW-0862">Zinc</keyword>
<keyword evidence="3" id="KW-0677">Repeat</keyword>
<feature type="domain" description="C2H2-type" evidence="8">
    <location>
        <begin position="525"/>
        <end position="552"/>
    </location>
</feature>
<dbReference type="PANTHER" id="PTHR24394:SF29">
    <property type="entry name" value="MYONEURIN"/>
    <property type="match status" value="1"/>
</dbReference>
<dbReference type="PROSITE" id="PS50157">
    <property type="entry name" value="ZINC_FINGER_C2H2_2"/>
    <property type="match status" value="10"/>
</dbReference>
<dbReference type="GO" id="GO:0008270">
    <property type="term" value="F:zinc ion binding"/>
    <property type="evidence" value="ECO:0007669"/>
    <property type="project" value="UniProtKB-KW"/>
</dbReference>
<keyword evidence="10" id="KW-1185">Reference proteome</keyword>
<evidence type="ECO:0000259" key="8">
    <source>
        <dbReference type="PROSITE" id="PS50157"/>
    </source>
</evidence>
<dbReference type="SMART" id="SM00355">
    <property type="entry name" value="ZnF_C2H2"/>
    <property type="match status" value="11"/>
</dbReference>